<name>A0A5C5SEK0_9STRE</name>
<evidence type="ECO:0000256" key="9">
    <source>
        <dbReference type="ARBA" id="ARBA00031306"/>
    </source>
</evidence>
<dbReference type="SUPFAM" id="SSF143631">
    <property type="entry name" value="ApbE-like"/>
    <property type="match status" value="1"/>
</dbReference>
<evidence type="ECO:0000256" key="3">
    <source>
        <dbReference type="ARBA" id="ARBA00016337"/>
    </source>
</evidence>
<dbReference type="PANTHER" id="PTHR30040">
    <property type="entry name" value="THIAMINE BIOSYNTHESIS LIPOPROTEIN APBE"/>
    <property type="match status" value="1"/>
</dbReference>
<dbReference type="Gene3D" id="3.10.520.10">
    <property type="entry name" value="ApbE-like domains"/>
    <property type="match status" value="2"/>
</dbReference>
<comment type="cofactor">
    <cofactor evidence="1">
        <name>Mg(2+)</name>
        <dbReference type="ChEBI" id="CHEBI:18420"/>
    </cofactor>
</comment>
<evidence type="ECO:0000256" key="6">
    <source>
        <dbReference type="ARBA" id="ARBA00022723"/>
    </source>
</evidence>
<keyword evidence="12" id="KW-1185">Reference proteome</keyword>
<sequence length="259" mass="28984">MRTIQSHTIEAMTMPFTLCLVGQDKQVVTEALSQLVEPVTEELGRLEAKFSPFLPHSLVTQFRQGQVKVLFDKEFQEVYTAVQAAKIETEGFFNPYDHDAYDPTGFVKGWIVEKIYRKYLLPLLVNPLIEAVAINGAGDMQFATAQSSDFSWKIGIENPDKPQDLLAQLTMKAGAVATSGYSKRGRHLRILGPEDLKQVTIIGHSLSWADVWATAALSAGQTVFDRLLVQEKLSGLYIHQTGLQFFRNGEFETCQKTII</sequence>
<dbReference type="GO" id="GO:0046872">
    <property type="term" value="F:metal ion binding"/>
    <property type="evidence" value="ECO:0007669"/>
    <property type="project" value="UniProtKB-KW"/>
</dbReference>
<comment type="catalytic activity">
    <reaction evidence="10">
        <text>L-threonyl-[protein] + FAD = FMN-L-threonyl-[protein] + AMP + H(+)</text>
        <dbReference type="Rhea" id="RHEA:36847"/>
        <dbReference type="Rhea" id="RHEA-COMP:11060"/>
        <dbReference type="Rhea" id="RHEA-COMP:11061"/>
        <dbReference type="ChEBI" id="CHEBI:15378"/>
        <dbReference type="ChEBI" id="CHEBI:30013"/>
        <dbReference type="ChEBI" id="CHEBI:57692"/>
        <dbReference type="ChEBI" id="CHEBI:74257"/>
        <dbReference type="ChEBI" id="CHEBI:456215"/>
        <dbReference type="EC" id="2.7.1.180"/>
    </reaction>
</comment>
<keyword evidence="7" id="KW-0274">FAD</keyword>
<keyword evidence="5 11" id="KW-0808">Transferase</keyword>
<keyword evidence="4" id="KW-0285">Flavoprotein</keyword>
<dbReference type="InterPro" id="IPR024932">
    <property type="entry name" value="ApbE"/>
</dbReference>
<organism evidence="11 12">
    <name type="scientific">Streptococcus cuniculipharyngis</name>
    <dbReference type="NCBI Taxonomy" id="1562651"/>
    <lineage>
        <taxon>Bacteria</taxon>
        <taxon>Bacillati</taxon>
        <taxon>Bacillota</taxon>
        <taxon>Bacilli</taxon>
        <taxon>Lactobacillales</taxon>
        <taxon>Streptococcaceae</taxon>
        <taxon>Streptococcus</taxon>
    </lineage>
</organism>
<dbReference type="Proteomes" id="UP000317430">
    <property type="component" value="Unassembled WGS sequence"/>
</dbReference>
<comment type="caution">
    <text evidence="11">The sequence shown here is derived from an EMBL/GenBank/DDBJ whole genome shotgun (WGS) entry which is preliminary data.</text>
</comment>
<keyword evidence="8" id="KW-0460">Magnesium</keyword>
<evidence type="ECO:0000256" key="4">
    <source>
        <dbReference type="ARBA" id="ARBA00022630"/>
    </source>
</evidence>
<evidence type="ECO:0000313" key="11">
    <source>
        <dbReference type="EMBL" id="TWS98720.1"/>
    </source>
</evidence>
<evidence type="ECO:0000313" key="12">
    <source>
        <dbReference type="Proteomes" id="UP000317430"/>
    </source>
</evidence>
<protein>
    <recommendedName>
        <fullName evidence="3">FAD:protein FMN transferase</fullName>
        <ecNumber evidence="2">2.7.1.180</ecNumber>
    </recommendedName>
    <alternativeName>
        <fullName evidence="9">Flavin transferase</fullName>
    </alternativeName>
</protein>
<dbReference type="GO" id="GO:0016740">
    <property type="term" value="F:transferase activity"/>
    <property type="evidence" value="ECO:0007669"/>
    <property type="project" value="UniProtKB-KW"/>
</dbReference>
<evidence type="ECO:0000256" key="7">
    <source>
        <dbReference type="ARBA" id="ARBA00022827"/>
    </source>
</evidence>
<evidence type="ECO:0000256" key="2">
    <source>
        <dbReference type="ARBA" id="ARBA00011955"/>
    </source>
</evidence>
<dbReference type="EMBL" id="VOHL01000001">
    <property type="protein sequence ID" value="TWS98720.1"/>
    <property type="molecule type" value="Genomic_DNA"/>
</dbReference>
<evidence type="ECO:0000256" key="10">
    <source>
        <dbReference type="ARBA" id="ARBA00048540"/>
    </source>
</evidence>
<evidence type="ECO:0000256" key="5">
    <source>
        <dbReference type="ARBA" id="ARBA00022679"/>
    </source>
</evidence>
<gene>
    <name evidence="11" type="ORF">FRX57_00390</name>
</gene>
<dbReference type="EC" id="2.7.1.180" evidence="2"/>
<accession>A0A5C5SEK0</accession>
<reference evidence="11 12" key="1">
    <citation type="submission" date="2019-08" db="EMBL/GenBank/DDBJ databases">
        <authorList>
            <person name="Lei W."/>
        </authorList>
    </citation>
    <scope>NUCLEOTIDE SEQUENCE [LARGE SCALE GENOMIC DNA]</scope>
    <source>
        <strain evidence="11 12">CCUG 66496</strain>
    </source>
</reference>
<dbReference type="Pfam" id="PF02424">
    <property type="entry name" value="ApbE"/>
    <property type="match status" value="1"/>
</dbReference>
<dbReference type="AlphaFoldDB" id="A0A5C5SEK0"/>
<evidence type="ECO:0000256" key="1">
    <source>
        <dbReference type="ARBA" id="ARBA00001946"/>
    </source>
</evidence>
<dbReference type="PANTHER" id="PTHR30040:SF2">
    <property type="entry name" value="FAD:PROTEIN FMN TRANSFERASE"/>
    <property type="match status" value="1"/>
</dbReference>
<proteinExistence type="predicted"/>
<evidence type="ECO:0000256" key="8">
    <source>
        <dbReference type="ARBA" id="ARBA00022842"/>
    </source>
</evidence>
<dbReference type="InterPro" id="IPR003374">
    <property type="entry name" value="ApbE-like_sf"/>
</dbReference>
<keyword evidence="6" id="KW-0479">Metal-binding</keyword>
<dbReference type="OrthoDB" id="9778595at2"/>